<organism evidence="1 2">
    <name type="scientific">Saccharothrix hoggarensis</name>
    <dbReference type="NCBI Taxonomy" id="913853"/>
    <lineage>
        <taxon>Bacteria</taxon>
        <taxon>Bacillati</taxon>
        <taxon>Actinomycetota</taxon>
        <taxon>Actinomycetes</taxon>
        <taxon>Pseudonocardiales</taxon>
        <taxon>Pseudonocardiaceae</taxon>
        <taxon>Saccharothrix</taxon>
    </lineage>
</organism>
<gene>
    <name evidence="1" type="ORF">ACFQ3T_32040</name>
</gene>
<sequence>MPTVRISGVALHWLGRAVRWSREPGIDPFLHTGAGDTQIVNELG</sequence>
<proteinExistence type="predicted"/>
<comment type="caution">
    <text evidence="1">The sequence shown here is derived from an EMBL/GenBank/DDBJ whole genome shotgun (WGS) entry which is preliminary data.</text>
</comment>
<dbReference type="RefSeq" id="WP_380729108.1">
    <property type="nucleotide sequence ID" value="NZ_JBHTLK010000278.1"/>
</dbReference>
<dbReference type="Proteomes" id="UP001597168">
    <property type="component" value="Unassembled WGS sequence"/>
</dbReference>
<reference evidence="2" key="1">
    <citation type="journal article" date="2019" name="Int. J. Syst. Evol. Microbiol.">
        <title>The Global Catalogue of Microorganisms (GCM) 10K type strain sequencing project: providing services to taxonomists for standard genome sequencing and annotation.</title>
        <authorList>
            <consortium name="The Broad Institute Genomics Platform"/>
            <consortium name="The Broad Institute Genome Sequencing Center for Infectious Disease"/>
            <person name="Wu L."/>
            <person name="Ma J."/>
        </authorList>
    </citation>
    <scope>NUCLEOTIDE SEQUENCE [LARGE SCALE GENOMIC DNA]</scope>
    <source>
        <strain evidence="2">CCUG 60214</strain>
    </source>
</reference>
<accession>A0ABW3R4G3</accession>
<evidence type="ECO:0000313" key="2">
    <source>
        <dbReference type="Proteomes" id="UP001597168"/>
    </source>
</evidence>
<dbReference type="EMBL" id="JBHTLK010000278">
    <property type="protein sequence ID" value="MFD1151791.1"/>
    <property type="molecule type" value="Genomic_DNA"/>
</dbReference>
<evidence type="ECO:0000313" key="1">
    <source>
        <dbReference type="EMBL" id="MFD1151791.1"/>
    </source>
</evidence>
<name>A0ABW3R4G3_9PSEU</name>
<keyword evidence="2" id="KW-1185">Reference proteome</keyword>
<protein>
    <submittedName>
        <fullName evidence="1">Uncharacterized protein</fullName>
    </submittedName>
</protein>